<accession>A0AAV7X230</accession>
<evidence type="ECO:0000256" key="1">
    <source>
        <dbReference type="SAM" id="MobiDB-lite"/>
    </source>
</evidence>
<dbReference type="EMBL" id="JAPTSV010000871">
    <property type="protein sequence ID" value="KAJ1518838.1"/>
    <property type="molecule type" value="Genomic_DNA"/>
</dbReference>
<feature type="region of interest" description="Disordered" evidence="1">
    <location>
        <begin position="299"/>
        <end position="328"/>
    </location>
</feature>
<reference evidence="2" key="1">
    <citation type="submission" date="2022-12" db="EMBL/GenBank/DDBJ databases">
        <title>Chromosome-level genome assembly of the bean flower thrips Megalurothrips usitatus.</title>
        <authorList>
            <person name="Ma L."/>
            <person name="Liu Q."/>
            <person name="Li H."/>
            <person name="Cai W."/>
        </authorList>
    </citation>
    <scope>NUCLEOTIDE SEQUENCE</scope>
    <source>
        <strain evidence="2">Cailab_2022a</strain>
    </source>
</reference>
<comment type="caution">
    <text evidence="2">The sequence shown here is derived from an EMBL/GenBank/DDBJ whole genome shotgun (WGS) entry which is preliminary data.</text>
</comment>
<sequence>MMNQGDVAPPTSYKVPVVRKAKQQQRDKKLSIPAGCHPVINLVKMKHAIPHAGSIHEISMDKFHVHYWSPSQLLIYRQYVGSSYSVLIADATGRLVHRLITPGGNSGHIFLYLGVVRIGEITLPVVQMLSEKQDTSTIVFWINEWQRSGAPTPNEVWIGNSPALKSAFARTLCKCSDLANYKDKCWNALTNQGPPPDCFLRLDVAHYISRAAKWRLWREKSTARLKEFYLRSLGLLVKCKTIKALRQHLKAVTLLANSPNVGVEDEESPVVEARRFLSEKMKGLDAKFAVEEIDIDPFYDNEEDEEEGEEVSTRHSNEEDGESTSHHHTNHFIASIKNEVKNLSPEEGNGEPNPYYAPEVAQKFYKLGVDFPLWSAVMVEKFKSPHETAASAPVEGAFKKLKTDTLEGKKVLLRADKFLSVHLLSIDGACKLAGATEMQELASNTSAESSTARTANNNAKHKQGSSSGAKKAVVPASSEQSSKRKRSSHDQVVAPPQDSSDDSDVEEEGPCDLSNVENWMNLSDPPRSPKPPKRKKVSKYLDPFPEMQALSDAEKLKPPKRQLLWNGNKTGFITTAESTRVHISNTCAFDCMAQMISNAYLNYPKYRATVDSSKNRLMSTGKSLALEGAVNQTYKLRCEALTEVLPPTSTLPKFSAKTRTQRCSVLALRYDCMSDPPELATMLLEGDPSYAIQNDCTCSAQGRKEVPVLDAFEVIEVEDGIKNLKKAIHLSLGLNKDGVHHGFCVECDAEGAAKVIFGPHLIVNVDIYSAPGRSGKKRGNTVSTLTVPLVDIPTTLRFGPLEYLLVGAIHRSGDHLVAYTKNSDGLWRMYDDLQKKPLTVDEKKVAVSPVIFMYIQL</sequence>
<feature type="region of interest" description="Disordered" evidence="1">
    <location>
        <begin position="443"/>
        <end position="538"/>
    </location>
</feature>
<evidence type="ECO:0008006" key="4">
    <source>
        <dbReference type="Google" id="ProtNLM"/>
    </source>
</evidence>
<organism evidence="2 3">
    <name type="scientific">Megalurothrips usitatus</name>
    <name type="common">bean blossom thrips</name>
    <dbReference type="NCBI Taxonomy" id="439358"/>
    <lineage>
        <taxon>Eukaryota</taxon>
        <taxon>Metazoa</taxon>
        <taxon>Ecdysozoa</taxon>
        <taxon>Arthropoda</taxon>
        <taxon>Hexapoda</taxon>
        <taxon>Insecta</taxon>
        <taxon>Pterygota</taxon>
        <taxon>Neoptera</taxon>
        <taxon>Paraneoptera</taxon>
        <taxon>Thysanoptera</taxon>
        <taxon>Terebrantia</taxon>
        <taxon>Thripoidea</taxon>
        <taxon>Thripidae</taxon>
        <taxon>Megalurothrips</taxon>
    </lineage>
</organism>
<feature type="compositionally biased region" description="Polar residues" evidence="1">
    <location>
        <begin position="443"/>
        <end position="468"/>
    </location>
</feature>
<keyword evidence="3" id="KW-1185">Reference proteome</keyword>
<evidence type="ECO:0000313" key="3">
    <source>
        <dbReference type="Proteomes" id="UP001075354"/>
    </source>
</evidence>
<name>A0AAV7X230_9NEOP</name>
<protein>
    <recommendedName>
        <fullName evidence="4">USP domain-containing protein</fullName>
    </recommendedName>
</protein>
<dbReference type="AlphaFoldDB" id="A0AAV7X230"/>
<feature type="compositionally biased region" description="Acidic residues" evidence="1">
    <location>
        <begin position="499"/>
        <end position="510"/>
    </location>
</feature>
<evidence type="ECO:0000313" key="2">
    <source>
        <dbReference type="EMBL" id="KAJ1518838.1"/>
    </source>
</evidence>
<dbReference type="Proteomes" id="UP001075354">
    <property type="component" value="Unassembled WGS sequence"/>
</dbReference>
<proteinExistence type="predicted"/>
<feature type="compositionally biased region" description="Acidic residues" evidence="1">
    <location>
        <begin position="299"/>
        <end position="310"/>
    </location>
</feature>
<gene>
    <name evidence="2" type="ORF">ONE63_011542</name>
</gene>